<dbReference type="GO" id="GO:0016747">
    <property type="term" value="F:acyltransferase activity, transferring groups other than amino-acyl groups"/>
    <property type="evidence" value="ECO:0007669"/>
    <property type="project" value="InterPro"/>
</dbReference>
<feature type="domain" description="N-acetyltransferase" evidence="1">
    <location>
        <begin position="1"/>
        <end position="138"/>
    </location>
</feature>
<comment type="caution">
    <text evidence="2">The sequence shown here is derived from an EMBL/GenBank/DDBJ whole genome shotgun (WGS) entry which is preliminary data.</text>
</comment>
<dbReference type="AlphaFoldDB" id="A0A0W0XTU8"/>
<evidence type="ECO:0000259" key="1">
    <source>
        <dbReference type="PROSITE" id="PS51186"/>
    </source>
</evidence>
<dbReference type="Gene3D" id="3.40.630.30">
    <property type="match status" value="1"/>
</dbReference>
<dbReference type="SUPFAM" id="SSF55729">
    <property type="entry name" value="Acyl-CoA N-acyltransferases (Nat)"/>
    <property type="match status" value="1"/>
</dbReference>
<gene>
    <name evidence="2" type="ORF">Lrub_1507</name>
</gene>
<protein>
    <submittedName>
        <fullName evidence="2">N-acetyltransferase GCN5</fullName>
    </submittedName>
</protein>
<dbReference type="Proteomes" id="UP000054608">
    <property type="component" value="Unassembled WGS sequence"/>
</dbReference>
<dbReference type="PATRIC" id="fig|458.5.peg.1569"/>
<reference evidence="2 3" key="1">
    <citation type="submission" date="2015-11" db="EMBL/GenBank/DDBJ databases">
        <title>Genomic analysis of 38 Legionella species identifies large and diverse effector repertoires.</title>
        <authorList>
            <person name="Burstein D."/>
            <person name="Amaro F."/>
            <person name="Zusman T."/>
            <person name="Lifshitz Z."/>
            <person name="Cohen O."/>
            <person name="Gilbert J.A."/>
            <person name="Pupko T."/>
            <person name="Shuman H.A."/>
            <person name="Segal G."/>
        </authorList>
    </citation>
    <scope>NUCLEOTIDE SEQUENCE [LARGE SCALE GENOMIC DNA]</scope>
    <source>
        <strain evidence="2 3">WA-270A-C2</strain>
    </source>
</reference>
<dbReference type="InterPro" id="IPR016181">
    <property type="entry name" value="Acyl_CoA_acyltransferase"/>
</dbReference>
<dbReference type="OrthoDB" id="9787920at2"/>
<sequence>MNYQIIYEPNPKSEDIQILNDAIMELAKVKKGMSQLDFFAFFIRDNEGNIIGGCAGDNMYGGLFVGQIWVHEKIRGGGYGTHLMHKAETLAKESHCNFIAVNTFDWEALGFYKKLGYYVEFERKGFNKNSIYYFLRKDLNRG</sequence>
<evidence type="ECO:0000313" key="3">
    <source>
        <dbReference type="Proteomes" id="UP000054608"/>
    </source>
</evidence>
<accession>A0A0W0XTU8</accession>
<keyword evidence="3" id="KW-1185">Reference proteome</keyword>
<evidence type="ECO:0000313" key="2">
    <source>
        <dbReference type="EMBL" id="KTD47870.1"/>
    </source>
</evidence>
<dbReference type="PROSITE" id="PS51186">
    <property type="entry name" value="GNAT"/>
    <property type="match status" value="1"/>
</dbReference>
<dbReference type="STRING" id="458.Lrub_1507"/>
<dbReference type="RefSeq" id="WP_058531613.1">
    <property type="nucleotide sequence ID" value="NZ_CAAAIN010000021.1"/>
</dbReference>
<keyword evidence="2" id="KW-0808">Transferase</keyword>
<name>A0A0W0XTU8_9GAMM</name>
<dbReference type="Pfam" id="PF00583">
    <property type="entry name" value="Acetyltransf_1"/>
    <property type="match status" value="1"/>
</dbReference>
<organism evidence="2 3">
    <name type="scientific">Legionella rubrilucens</name>
    <dbReference type="NCBI Taxonomy" id="458"/>
    <lineage>
        <taxon>Bacteria</taxon>
        <taxon>Pseudomonadati</taxon>
        <taxon>Pseudomonadota</taxon>
        <taxon>Gammaproteobacteria</taxon>
        <taxon>Legionellales</taxon>
        <taxon>Legionellaceae</taxon>
        <taxon>Legionella</taxon>
    </lineage>
</organism>
<dbReference type="EMBL" id="LNYT01000017">
    <property type="protein sequence ID" value="KTD47870.1"/>
    <property type="molecule type" value="Genomic_DNA"/>
</dbReference>
<dbReference type="CDD" id="cd04301">
    <property type="entry name" value="NAT_SF"/>
    <property type="match status" value="1"/>
</dbReference>
<proteinExistence type="predicted"/>
<dbReference type="InterPro" id="IPR000182">
    <property type="entry name" value="GNAT_dom"/>
</dbReference>